<evidence type="ECO:0000313" key="2">
    <source>
        <dbReference type="EMBL" id="SUF36523.1"/>
    </source>
</evidence>
<dbReference type="Pfam" id="PF20283">
    <property type="entry name" value="CTD7"/>
    <property type="match status" value="1"/>
</dbReference>
<gene>
    <name evidence="2" type="ORF">NCTC9854_00738</name>
</gene>
<dbReference type="InterPro" id="IPR046913">
    <property type="entry name" value="ABC-3C_CTD7"/>
</dbReference>
<feature type="domain" description="ABC-three component systems C-terminal" evidence="1">
    <location>
        <begin position="270"/>
        <end position="396"/>
    </location>
</feature>
<dbReference type="Proteomes" id="UP000254773">
    <property type="component" value="Unassembled WGS sequence"/>
</dbReference>
<proteinExistence type="predicted"/>
<accession>A0A379Q3F6</accession>
<reference evidence="2 3" key="1">
    <citation type="submission" date="2018-06" db="EMBL/GenBank/DDBJ databases">
        <authorList>
            <consortium name="Pathogen Informatics"/>
            <person name="Doyle S."/>
        </authorList>
    </citation>
    <scope>NUCLEOTIDE SEQUENCE [LARGE SCALE GENOMIC DNA]</scope>
    <source>
        <strain evidence="2 3">NCTC9854</strain>
    </source>
</reference>
<organism evidence="2 3">
    <name type="scientific">Salmonella enterica</name>
    <name type="common">Salmonella choleraesuis</name>
    <dbReference type="NCBI Taxonomy" id="28901"/>
    <lineage>
        <taxon>Bacteria</taxon>
        <taxon>Pseudomonadati</taxon>
        <taxon>Pseudomonadota</taxon>
        <taxon>Gammaproteobacteria</taxon>
        <taxon>Enterobacterales</taxon>
        <taxon>Enterobacteriaceae</taxon>
        <taxon>Salmonella</taxon>
    </lineage>
</organism>
<evidence type="ECO:0000259" key="1">
    <source>
        <dbReference type="Pfam" id="PF20283"/>
    </source>
</evidence>
<dbReference type="EMBL" id="UGWI01000001">
    <property type="protein sequence ID" value="SUF36523.1"/>
    <property type="molecule type" value="Genomic_DNA"/>
</dbReference>
<dbReference type="AlphaFoldDB" id="A0A379Q3F6"/>
<evidence type="ECO:0000313" key="3">
    <source>
        <dbReference type="Proteomes" id="UP000254773"/>
    </source>
</evidence>
<name>A0A379Q3F6_SALER</name>
<protein>
    <recommendedName>
        <fullName evidence="1">ABC-three component systems C-terminal domain-containing protein</fullName>
    </recommendedName>
</protein>
<sequence>MVTQEASSKFLGFLYQIERALYRIFASEHNSAIFGIETADDVVEEISFGNGQFHVSFEQDKHALSTSGQPYQDSSKNLWHTMHIWLSTMKDAREKYEEISYCLVTNKNVGENTLANSLSKAQTDEQIKIALDELREQADTITGAVKEIAEQVLSYPEDDLKFLIKNIVLLDNHGTISGLETKPATINLFHLPSEIKEHAEVIYCSLLGLLVNKCKSAWKIKEPAILTKEPFFNLLYSEVNRIKRKNFIDQPILKTSYRKYLEEDQTSHIFIEQLQRIGKTTDACNHALLNYWAFYAEKVRLQDTGEIPLSAWEDRNDELYHRWMDITFNLPEPDNIPEKKLAHFQKIYSDTMNPDYKASLSGNNTANSYFTIGNYHALANHPENLLFVHWHDTYKKCKDK</sequence>